<accession>A0A0C3DWE0</accession>
<sequence length="121" mass="13334">IMAMRVYALYRNSRLVLISIMALWLSIVAIGCWAVFTSNVASLSSTDVMPSGQLTGNVGCPSVIAIAWGGQLLYDLVIFLLTIIRSLRMRKEGIRDITDILLRDGMSIDTALPLRFTPINC</sequence>
<organism evidence="2 3">
    <name type="scientific">Scleroderma citrinum Foug A</name>
    <dbReference type="NCBI Taxonomy" id="1036808"/>
    <lineage>
        <taxon>Eukaryota</taxon>
        <taxon>Fungi</taxon>
        <taxon>Dikarya</taxon>
        <taxon>Basidiomycota</taxon>
        <taxon>Agaricomycotina</taxon>
        <taxon>Agaricomycetes</taxon>
        <taxon>Agaricomycetidae</taxon>
        <taxon>Boletales</taxon>
        <taxon>Sclerodermatineae</taxon>
        <taxon>Sclerodermataceae</taxon>
        <taxon>Scleroderma</taxon>
    </lineage>
</organism>
<dbReference type="OrthoDB" id="2686513at2759"/>
<dbReference type="HOGENOM" id="CLU_2043759_0_0_1"/>
<reference evidence="3" key="2">
    <citation type="submission" date="2015-01" db="EMBL/GenBank/DDBJ databases">
        <title>Evolutionary Origins and Diversification of the Mycorrhizal Mutualists.</title>
        <authorList>
            <consortium name="DOE Joint Genome Institute"/>
            <consortium name="Mycorrhizal Genomics Consortium"/>
            <person name="Kohler A."/>
            <person name="Kuo A."/>
            <person name="Nagy L.G."/>
            <person name="Floudas D."/>
            <person name="Copeland A."/>
            <person name="Barry K.W."/>
            <person name="Cichocki N."/>
            <person name="Veneault-Fourrey C."/>
            <person name="LaButti K."/>
            <person name="Lindquist E.A."/>
            <person name="Lipzen A."/>
            <person name="Lundell T."/>
            <person name="Morin E."/>
            <person name="Murat C."/>
            <person name="Riley R."/>
            <person name="Ohm R."/>
            <person name="Sun H."/>
            <person name="Tunlid A."/>
            <person name="Henrissat B."/>
            <person name="Grigoriev I.V."/>
            <person name="Hibbett D.S."/>
            <person name="Martin F."/>
        </authorList>
    </citation>
    <scope>NUCLEOTIDE SEQUENCE [LARGE SCALE GENOMIC DNA]</scope>
    <source>
        <strain evidence="3">Foug A</strain>
    </source>
</reference>
<keyword evidence="1" id="KW-0812">Transmembrane</keyword>
<dbReference type="AlphaFoldDB" id="A0A0C3DWE0"/>
<dbReference type="EMBL" id="KN822026">
    <property type="protein sequence ID" value="KIM64900.1"/>
    <property type="molecule type" value="Genomic_DNA"/>
</dbReference>
<gene>
    <name evidence="2" type="ORF">SCLCIDRAFT_114305</name>
</gene>
<keyword evidence="3" id="KW-1185">Reference proteome</keyword>
<name>A0A0C3DWE0_9AGAM</name>
<keyword evidence="1" id="KW-0472">Membrane</keyword>
<feature type="transmembrane region" description="Helical" evidence="1">
    <location>
        <begin position="56"/>
        <end position="81"/>
    </location>
</feature>
<feature type="non-terminal residue" evidence="2">
    <location>
        <position position="1"/>
    </location>
</feature>
<evidence type="ECO:0000313" key="3">
    <source>
        <dbReference type="Proteomes" id="UP000053989"/>
    </source>
</evidence>
<dbReference type="InParanoid" id="A0A0C3DWE0"/>
<proteinExistence type="predicted"/>
<dbReference type="Proteomes" id="UP000053989">
    <property type="component" value="Unassembled WGS sequence"/>
</dbReference>
<evidence type="ECO:0000313" key="2">
    <source>
        <dbReference type="EMBL" id="KIM64900.1"/>
    </source>
</evidence>
<protein>
    <submittedName>
        <fullName evidence="2">Uncharacterized protein</fullName>
    </submittedName>
</protein>
<feature type="transmembrane region" description="Helical" evidence="1">
    <location>
        <begin position="15"/>
        <end position="36"/>
    </location>
</feature>
<keyword evidence="1" id="KW-1133">Transmembrane helix</keyword>
<reference evidence="2 3" key="1">
    <citation type="submission" date="2014-04" db="EMBL/GenBank/DDBJ databases">
        <authorList>
            <consortium name="DOE Joint Genome Institute"/>
            <person name="Kuo A."/>
            <person name="Kohler A."/>
            <person name="Nagy L.G."/>
            <person name="Floudas D."/>
            <person name="Copeland A."/>
            <person name="Barry K.W."/>
            <person name="Cichocki N."/>
            <person name="Veneault-Fourrey C."/>
            <person name="LaButti K."/>
            <person name="Lindquist E.A."/>
            <person name="Lipzen A."/>
            <person name="Lundell T."/>
            <person name="Morin E."/>
            <person name="Murat C."/>
            <person name="Sun H."/>
            <person name="Tunlid A."/>
            <person name="Henrissat B."/>
            <person name="Grigoriev I.V."/>
            <person name="Hibbett D.S."/>
            <person name="Martin F."/>
            <person name="Nordberg H.P."/>
            <person name="Cantor M.N."/>
            <person name="Hua S.X."/>
        </authorList>
    </citation>
    <scope>NUCLEOTIDE SEQUENCE [LARGE SCALE GENOMIC DNA]</scope>
    <source>
        <strain evidence="2 3">Foug A</strain>
    </source>
</reference>
<evidence type="ECO:0000256" key="1">
    <source>
        <dbReference type="SAM" id="Phobius"/>
    </source>
</evidence>